<keyword evidence="2" id="KW-1185">Reference proteome</keyword>
<reference evidence="1 2" key="1">
    <citation type="submission" date="2015-03" db="EMBL/GenBank/DDBJ databases">
        <title>Draft genome sequences of two protease-producing strains of Arsukibacterium isolated from two cold and alkaline environments.</title>
        <authorList>
            <person name="Lylloff J.E."/>
            <person name="Skov L.B."/>
            <person name="Jepsen M."/>
            <person name="Hallin P.F."/>
            <person name="Sorensen S.J."/>
            <person name="Stougaard P."/>
            <person name="Glaring M.A."/>
        </authorList>
    </citation>
    <scope>NUCLEOTIDE SEQUENCE [LARGE SCALE GENOMIC DNA]</scope>
    <source>
        <strain evidence="1 2">GCM72</strain>
    </source>
</reference>
<dbReference type="OrthoDB" id="6322227at2"/>
<evidence type="ECO:0000313" key="2">
    <source>
        <dbReference type="Proteomes" id="UP000034228"/>
    </source>
</evidence>
<dbReference type="EMBL" id="LAHO01000007">
    <property type="protein sequence ID" value="KKO45824.1"/>
    <property type="molecule type" value="Genomic_DNA"/>
</dbReference>
<comment type="caution">
    <text evidence="1">The sequence shown here is derived from an EMBL/GenBank/DDBJ whole genome shotgun (WGS) entry which is preliminary data.</text>
</comment>
<dbReference type="AlphaFoldDB" id="A0A0M2V5Z8"/>
<protein>
    <submittedName>
        <fullName evidence="1">Uncharacterized protein</fullName>
    </submittedName>
</protein>
<organism evidence="1 2">
    <name type="scientific">Arsukibacterium ikkense</name>
    <dbReference type="NCBI Taxonomy" id="336831"/>
    <lineage>
        <taxon>Bacteria</taxon>
        <taxon>Pseudomonadati</taxon>
        <taxon>Pseudomonadota</taxon>
        <taxon>Gammaproteobacteria</taxon>
        <taxon>Chromatiales</taxon>
        <taxon>Chromatiaceae</taxon>
        <taxon>Arsukibacterium</taxon>
    </lineage>
</organism>
<gene>
    <name evidence="1" type="ORF">WG68_08940</name>
</gene>
<dbReference type="RefSeq" id="WP_046557342.1">
    <property type="nucleotide sequence ID" value="NZ_LAHO01000007.1"/>
</dbReference>
<accession>A0A0M2V5Z8</accession>
<sequence length="121" mass="14279">MRPRRPRHNRATTKARDATDQHILRLHLAMVDKLLADPTPLTHLYQVLEQRYQAGQLRHSAYIHWHSILDCIDQPEIFRRELLDQAERMCKLRRRTILVGILTEQERIALLYPPPATTPTT</sequence>
<name>A0A0M2V5Z8_9GAMM</name>
<dbReference type="Proteomes" id="UP000034228">
    <property type="component" value="Unassembled WGS sequence"/>
</dbReference>
<dbReference type="STRING" id="336831.WG68_08940"/>
<proteinExistence type="predicted"/>
<evidence type="ECO:0000313" key="1">
    <source>
        <dbReference type="EMBL" id="KKO45824.1"/>
    </source>
</evidence>